<keyword evidence="2" id="KW-1185">Reference proteome</keyword>
<comment type="caution">
    <text evidence="1">The sequence shown here is derived from an EMBL/GenBank/DDBJ whole genome shotgun (WGS) entry which is preliminary data.</text>
</comment>
<dbReference type="Proteomes" id="UP000887013">
    <property type="component" value="Unassembled WGS sequence"/>
</dbReference>
<protein>
    <submittedName>
        <fullName evidence="1">Uncharacterized protein</fullName>
    </submittedName>
</protein>
<evidence type="ECO:0000313" key="2">
    <source>
        <dbReference type="Proteomes" id="UP000887013"/>
    </source>
</evidence>
<reference evidence="1" key="1">
    <citation type="submission" date="2020-08" db="EMBL/GenBank/DDBJ databases">
        <title>Multicomponent nature underlies the extraordinary mechanical properties of spider dragline silk.</title>
        <authorList>
            <person name="Kono N."/>
            <person name="Nakamura H."/>
            <person name="Mori M."/>
            <person name="Yoshida Y."/>
            <person name="Ohtoshi R."/>
            <person name="Malay A.D."/>
            <person name="Moran D.A.P."/>
            <person name="Tomita M."/>
            <person name="Numata K."/>
            <person name="Arakawa K."/>
        </authorList>
    </citation>
    <scope>NUCLEOTIDE SEQUENCE</scope>
</reference>
<evidence type="ECO:0000313" key="1">
    <source>
        <dbReference type="EMBL" id="GFU06363.1"/>
    </source>
</evidence>
<sequence>MEMSFCSFRNFSDIISVLISINDGSGDVGVQWPHRLIGSLQKVTKSFRSSVQRFKIQVQLDTRLMRSAWRITPVTVYPAGVHQLLTKIGCARWSPVVTSLFSPGFDPRLKIDSESLASEGCTDLRSLKFRC</sequence>
<dbReference type="AlphaFoldDB" id="A0A8X6U9E8"/>
<proteinExistence type="predicted"/>
<name>A0A8X6U9E8_NEPPI</name>
<accession>A0A8X6U9E8</accession>
<organism evidence="1 2">
    <name type="scientific">Nephila pilipes</name>
    <name type="common">Giant wood spider</name>
    <name type="synonym">Nephila maculata</name>
    <dbReference type="NCBI Taxonomy" id="299642"/>
    <lineage>
        <taxon>Eukaryota</taxon>
        <taxon>Metazoa</taxon>
        <taxon>Ecdysozoa</taxon>
        <taxon>Arthropoda</taxon>
        <taxon>Chelicerata</taxon>
        <taxon>Arachnida</taxon>
        <taxon>Araneae</taxon>
        <taxon>Araneomorphae</taxon>
        <taxon>Entelegynae</taxon>
        <taxon>Araneoidea</taxon>
        <taxon>Nephilidae</taxon>
        <taxon>Nephila</taxon>
    </lineage>
</organism>
<dbReference type="EMBL" id="BMAW01124098">
    <property type="protein sequence ID" value="GFU06363.1"/>
    <property type="molecule type" value="Genomic_DNA"/>
</dbReference>
<gene>
    <name evidence="1" type="ORF">NPIL_643761</name>
</gene>